<evidence type="ECO:0000259" key="1">
    <source>
        <dbReference type="PROSITE" id="PS50943"/>
    </source>
</evidence>
<dbReference type="GO" id="GO:0001046">
    <property type="term" value="F:core promoter sequence-specific DNA binding"/>
    <property type="evidence" value="ECO:0007669"/>
    <property type="project" value="TreeGrafter"/>
</dbReference>
<dbReference type="PROSITE" id="PS50943">
    <property type="entry name" value="HTH_CROC1"/>
    <property type="match status" value="1"/>
</dbReference>
<dbReference type="PANTHER" id="PTHR40455">
    <property type="entry name" value="ANTITOXIN HIGA"/>
    <property type="match status" value="1"/>
</dbReference>
<dbReference type="InterPro" id="IPR039060">
    <property type="entry name" value="Antitox_HigA"/>
</dbReference>
<dbReference type="CDD" id="cd00093">
    <property type="entry name" value="HTH_XRE"/>
    <property type="match status" value="1"/>
</dbReference>
<dbReference type="InterPro" id="IPR001387">
    <property type="entry name" value="Cro/C1-type_HTH"/>
</dbReference>
<sequence length="134" mass="15361">MNIKIKPIKTEQDYKEALEKVSKLMSAKINTPEGDALDVLTTLIEVYEAKHYPIDPPDPIEAIKFRLDQENLSRNDLATILKVERGRVSEILSKKRALSINMIRVLYQKLRISPEVLMRTYPLAKKASTLKIRG</sequence>
<dbReference type="PANTHER" id="PTHR40455:SF1">
    <property type="entry name" value="ANTITOXIN HIGA"/>
    <property type="match status" value="1"/>
</dbReference>
<feature type="domain" description="HTH cro/C1-type" evidence="1">
    <location>
        <begin position="63"/>
        <end position="117"/>
    </location>
</feature>
<dbReference type="STRING" id="1414854.GQ61_05335"/>
<accession>A0A1W6N4J6</accession>
<organism evidence="2 3">
    <name type="scientific">Candidatus Nucleicultrix amoebiphila FS5</name>
    <dbReference type="NCBI Taxonomy" id="1414854"/>
    <lineage>
        <taxon>Bacteria</taxon>
        <taxon>Pseudomonadati</taxon>
        <taxon>Pseudomonadota</taxon>
        <taxon>Alphaproteobacteria</taxon>
        <taxon>Holosporales</taxon>
        <taxon>Candidatus Nucleicultricaceae</taxon>
        <taxon>Candidatus Nucleicultrix</taxon>
    </lineage>
</organism>
<dbReference type="RefSeq" id="WP_085784301.1">
    <property type="nucleotide sequence ID" value="NZ_CP008743.1"/>
</dbReference>
<dbReference type="SUPFAM" id="SSF47413">
    <property type="entry name" value="lambda repressor-like DNA-binding domains"/>
    <property type="match status" value="1"/>
</dbReference>
<evidence type="ECO:0000313" key="2">
    <source>
        <dbReference type="EMBL" id="ARN84807.1"/>
    </source>
</evidence>
<dbReference type="KEGG" id="naf:GQ61_05335"/>
<reference evidence="2 3" key="1">
    <citation type="submission" date="2014-06" db="EMBL/GenBank/DDBJ databases">
        <title>The genome of the endonuclear symbiont Nucleicultrix amoebiphila.</title>
        <authorList>
            <person name="Schulz F."/>
            <person name="Horn M."/>
        </authorList>
    </citation>
    <scope>NUCLEOTIDE SEQUENCE [LARGE SCALE GENOMIC DNA]</scope>
    <source>
        <strain evidence="2 3">FS5</strain>
    </source>
</reference>
<dbReference type="GO" id="GO:0006355">
    <property type="term" value="P:regulation of DNA-templated transcription"/>
    <property type="evidence" value="ECO:0007669"/>
    <property type="project" value="InterPro"/>
</dbReference>
<dbReference type="EMBL" id="CP008743">
    <property type="protein sequence ID" value="ARN84807.1"/>
    <property type="molecule type" value="Genomic_DNA"/>
</dbReference>
<proteinExistence type="predicted"/>
<protein>
    <submittedName>
        <fullName evidence="2">DNA-binding protein</fullName>
    </submittedName>
</protein>
<dbReference type="AlphaFoldDB" id="A0A1W6N4J6"/>
<gene>
    <name evidence="2" type="ORF">GQ61_05335</name>
</gene>
<dbReference type="InterPro" id="IPR010982">
    <property type="entry name" value="Lambda_DNA-bd_dom_sf"/>
</dbReference>
<dbReference type="Gene3D" id="1.10.260.40">
    <property type="entry name" value="lambda repressor-like DNA-binding domains"/>
    <property type="match status" value="1"/>
</dbReference>
<keyword evidence="2" id="KW-0238">DNA-binding</keyword>
<evidence type="ECO:0000313" key="3">
    <source>
        <dbReference type="Proteomes" id="UP000237351"/>
    </source>
</evidence>
<name>A0A1W6N4J6_9PROT</name>
<dbReference type="OrthoDB" id="9796786at2"/>
<dbReference type="Proteomes" id="UP000237351">
    <property type="component" value="Chromosome"/>
</dbReference>
<keyword evidence="3" id="KW-1185">Reference proteome</keyword>